<name>A0A0F9DXL4_9ZZZZ</name>
<sequence>MNELGEEYIVPLRAALTALFDRIAGLFKSHGNDPDPSSLASTELRDAARPESIVTACSISTQLIEYSSEHLTAFVKTITEPIEPLACWTCVRSMLESCAISAWLSDPAIASTARIGRMFAMRYEGMQQQLKFGRVVNRSTSELQSLSDRIDDVERTAMSLGYQPVCNRNGQRIGIGQRMPNATELIGLMLDEEAMYRLLSAVAHGHSWAIIRLGFQGATGANQQSTMAGINVKTFEKKVYMNGLAYLGLGAAKAFARALWNQSLYMGWNQDALEEVLEDVFDTLDVTPNSRFWRSSTCIT</sequence>
<protein>
    <submittedName>
        <fullName evidence="1">Uncharacterized protein</fullName>
    </submittedName>
</protein>
<gene>
    <name evidence="1" type="ORF">LCGC14_2224080</name>
</gene>
<accession>A0A0F9DXL4</accession>
<reference evidence="1" key="1">
    <citation type="journal article" date="2015" name="Nature">
        <title>Complex archaea that bridge the gap between prokaryotes and eukaryotes.</title>
        <authorList>
            <person name="Spang A."/>
            <person name="Saw J.H."/>
            <person name="Jorgensen S.L."/>
            <person name="Zaremba-Niedzwiedzka K."/>
            <person name="Martijn J."/>
            <person name="Lind A.E."/>
            <person name="van Eijk R."/>
            <person name="Schleper C."/>
            <person name="Guy L."/>
            <person name="Ettema T.J."/>
        </authorList>
    </citation>
    <scope>NUCLEOTIDE SEQUENCE</scope>
</reference>
<dbReference type="AlphaFoldDB" id="A0A0F9DXL4"/>
<proteinExistence type="predicted"/>
<organism evidence="1">
    <name type="scientific">marine sediment metagenome</name>
    <dbReference type="NCBI Taxonomy" id="412755"/>
    <lineage>
        <taxon>unclassified sequences</taxon>
        <taxon>metagenomes</taxon>
        <taxon>ecological metagenomes</taxon>
    </lineage>
</organism>
<comment type="caution">
    <text evidence="1">The sequence shown here is derived from an EMBL/GenBank/DDBJ whole genome shotgun (WGS) entry which is preliminary data.</text>
</comment>
<evidence type="ECO:0000313" key="1">
    <source>
        <dbReference type="EMBL" id="KKL58566.1"/>
    </source>
</evidence>
<dbReference type="EMBL" id="LAZR01029776">
    <property type="protein sequence ID" value="KKL58566.1"/>
    <property type="molecule type" value="Genomic_DNA"/>
</dbReference>